<evidence type="ECO:0000313" key="2">
    <source>
        <dbReference type="Proteomes" id="UP000233535"/>
    </source>
</evidence>
<organism evidence="1 2">
    <name type="scientific">Labilibaculum filiforme</name>
    <dbReference type="NCBI Taxonomy" id="1940526"/>
    <lineage>
        <taxon>Bacteria</taxon>
        <taxon>Pseudomonadati</taxon>
        <taxon>Bacteroidota</taxon>
        <taxon>Bacteroidia</taxon>
        <taxon>Marinilabiliales</taxon>
        <taxon>Marinifilaceae</taxon>
        <taxon>Labilibaculum</taxon>
    </lineage>
</organism>
<reference evidence="1 2" key="1">
    <citation type="journal article" date="2017" name="Front. Microbiol.">
        <title>Labilibaculum manganireducens gen. nov., sp. nov. and Labilibaculum filiforme sp. nov., Novel Bacteroidetes Isolated from Subsurface Sediments of the Baltic Sea.</title>
        <authorList>
            <person name="Vandieken V."/>
            <person name="Marshall I.P."/>
            <person name="Niemann H."/>
            <person name="Engelen B."/>
            <person name="Cypionka H."/>
        </authorList>
    </citation>
    <scope>NUCLEOTIDE SEQUENCE [LARGE SCALE GENOMIC DNA]</scope>
    <source>
        <strain evidence="1 2">59.16B</strain>
    </source>
</reference>
<dbReference type="AlphaFoldDB" id="A0A2N3HZL1"/>
<dbReference type="EMBL" id="MVDD01000005">
    <property type="protein sequence ID" value="PKQ63433.1"/>
    <property type="molecule type" value="Genomic_DNA"/>
</dbReference>
<dbReference type="Proteomes" id="UP000233535">
    <property type="component" value="Unassembled WGS sequence"/>
</dbReference>
<accession>A0A2N3HZL1</accession>
<evidence type="ECO:0000313" key="1">
    <source>
        <dbReference type="EMBL" id="PKQ63433.1"/>
    </source>
</evidence>
<name>A0A2N3HZL1_9BACT</name>
<protein>
    <submittedName>
        <fullName evidence="1">Uncharacterized protein</fullName>
    </submittedName>
</protein>
<keyword evidence="2" id="KW-1185">Reference proteome</keyword>
<comment type="caution">
    <text evidence="1">The sequence shown here is derived from an EMBL/GenBank/DDBJ whole genome shotgun (WGS) entry which is preliminary data.</text>
</comment>
<proteinExistence type="predicted"/>
<sequence>MKQFYPSSFNCFYTTKVIELIRKPNKAAASLSHKHIKHLLTIMLSMPNLHASHPFLQEFKHFYYLLCRTYLYNSNPLYLHESSSISYFYFRLTATISIRKRTKKSAENTNRDVFLADFTSFSF</sequence>
<gene>
    <name evidence="1" type="ORF">BZG02_08620</name>
</gene>